<reference evidence="8 9" key="1">
    <citation type="submission" date="2019-07" db="EMBL/GenBank/DDBJ databases">
        <authorList>
            <person name="Friedrich A."/>
            <person name="Schacherer J."/>
        </authorList>
    </citation>
    <scope>NUCLEOTIDE SEQUENCE [LARGE SCALE GENOMIC DNA]</scope>
</reference>
<evidence type="ECO:0000256" key="1">
    <source>
        <dbReference type="ARBA" id="ARBA00004141"/>
    </source>
</evidence>
<keyword evidence="3 5" id="KW-1133">Transmembrane helix</keyword>
<feature type="transmembrane region" description="Helical" evidence="5">
    <location>
        <begin position="493"/>
        <end position="513"/>
    </location>
</feature>
<protein>
    <submittedName>
        <fullName evidence="8">DEBR0S2_09780g1_1</fullName>
    </submittedName>
</protein>
<evidence type="ECO:0000256" key="3">
    <source>
        <dbReference type="ARBA" id="ARBA00022989"/>
    </source>
</evidence>
<keyword evidence="9" id="KW-1185">Reference proteome</keyword>
<dbReference type="InterPro" id="IPR015672">
    <property type="entry name" value="GPHR/GTG"/>
</dbReference>
<evidence type="ECO:0000256" key="5">
    <source>
        <dbReference type="SAM" id="Phobius"/>
    </source>
</evidence>
<feature type="domain" description="Abscisic acid G-protein coupled receptor-like" evidence="6">
    <location>
        <begin position="322"/>
        <end position="514"/>
    </location>
</feature>
<accession>A0A7D9CWS1</accession>
<dbReference type="Pfam" id="PF12430">
    <property type="entry name" value="ABA_GPCR"/>
    <property type="match status" value="1"/>
</dbReference>
<sequence>MVFSLTSAFAAVTFIGLHYANYMFSKYVVQGILVPILSKQSTSDHFVTSLNERLYKLGISYKVRISDGRKASRTTVSASYPSVKDKWAPAKGYGQIFTFTNNLLFNATVSLSLQIACLFLFDIAGVFDSPVKTFDTNITLLFLTIILSYVLPGWVIQCVIYQRISRPNNRKIYDLKRVLLTFCAIEIIWLLLLRACSSILLKSGLQLSKMSMLQMALYRISIFGVVCMAILNGTGCISSIFSFITFTKSKVSKTDVLSIAKSLKLVDSLISSRRERFSLPDNNYNDESLLDNELVVLESNRDDLIRRLALSSENCLRKEGEHNLARKLEALFELGLLVYCSYRVINNFLFQLPMIILAKVGILNEKTSEQDPVSATLARITVKYFNTGYSSEQLAVLIDIGFAVCLFICSFRSVELTLSNIGKALLFKTGFEDKATMNASISQFGYVFNLVVAEVTGVYVLSTILLLDNGSLQSQPKEESLNSEYIDAQSINVLYSSWFGLSAICSIIGLYLLQKFQNFSNNDFEDDEYDEEKLVQGIRSV</sequence>
<evidence type="ECO:0000259" key="7">
    <source>
        <dbReference type="Pfam" id="PF12537"/>
    </source>
</evidence>
<dbReference type="PANTHER" id="PTHR15948">
    <property type="entry name" value="G-PROTEIN COUPLED RECEPTOR 89-RELATED"/>
    <property type="match status" value="1"/>
</dbReference>
<feature type="transmembrane region" description="Helical" evidence="5">
    <location>
        <begin position="103"/>
        <end position="126"/>
    </location>
</feature>
<feature type="transmembrane region" description="Helical" evidence="5">
    <location>
        <begin position="220"/>
        <end position="244"/>
    </location>
</feature>
<evidence type="ECO:0000313" key="8">
    <source>
        <dbReference type="EMBL" id="VUG17534.1"/>
    </source>
</evidence>
<feature type="transmembrane region" description="Helical" evidence="5">
    <location>
        <begin position="138"/>
        <end position="157"/>
    </location>
</feature>
<dbReference type="Proteomes" id="UP000478008">
    <property type="component" value="Unassembled WGS sequence"/>
</dbReference>
<keyword evidence="4 5" id="KW-0472">Membrane</keyword>
<dbReference type="InterPro" id="IPR022535">
    <property type="entry name" value="Golgi_pH-regulator_cons_dom"/>
</dbReference>
<feature type="transmembrane region" description="Helical" evidence="5">
    <location>
        <begin position="6"/>
        <end position="24"/>
    </location>
</feature>
<comment type="subcellular location">
    <subcellularLocation>
        <location evidence="1">Membrane</location>
        <topology evidence="1">Multi-pass membrane protein</topology>
    </subcellularLocation>
</comment>
<dbReference type="InterPro" id="IPR025969">
    <property type="entry name" value="ABA_GPCR_dom"/>
</dbReference>
<dbReference type="Pfam" id="PF12537">
    <property type="entry name" value="GPHR_N"/>
    <property type="match status" value="1"/>
</dbReference>
<evidence type="ECO:0000259" key="6">
    <source>
        <dbReference type="Pfam" id="PF12430"/>
    </source>
</evidence>
<dbReference type="AlphaFoldDB" id="A0A7D9CWS1"/>
<dbReference type="GO" id="GO:0016020">
    <property type="term" value="C:membrane"/>
    <property type="evidence" value="ECO:0007669"/>
    <property type="project" value="UniProtKB-SubCell"/>
</dbReference>
<dbReference type="EMBL" id="CABFWN010000002">
    <property type="protein sequence ID" value="VUG17534.1"/>
    <property type="molecule type" value="Genomic_DNA"/>
</dbReference>
<keyword evidence="2 5" id="KW-0812">Transmembrane</keyword>
<evidence type="ECO:0000256" key="2">
    <source>
        <dbReference type="ARBA" id="ARBA00022692"/>
    </source>
</evidence>
<organism evidence="8 9">
    <name type="scientific">Dekkera bruxellensis</name>
    <name type="common">Brettanomyces custersii</name>
    <dbReference type="NCBI Taxonomy" id="5007"/>
    <lineage>
        <taxon>Eukaryota</taxon>
        <taxon>Fungi</taxon>
        <taxon>Dikarya</taxon>
        <taxon>Ascomycota</taxon>
        <taxon>Saccharomycotina</taxon>
        <taxon>Pichiomycetes</taxon>
        <taxon>Pichiales</taxon>
        <taxon>Pichiaceae</taxon>
        <taxon>Brettanomyces</taxon>
    </lineage>
</organism>
<feature type="transmembrane region" description="Helical" evidence="5">
    <location>
        <begin position="444"/>
        <end position="467"/>
    </location>
</feature>
<gene>
    <name evidence="8" type="ORF">DEBR0S2_09780G</name>
</gene>
<name>A0A7D9CWS1_DEKBR</name>
<evidence type="ECO:0000313" key="9">
    <source>
        <dbReference type="Proteomes" id="UP000478008"/>
    </source>
</evidence>
<feature type="domain" description="Golgi pH regulator conserved" evidence="7">
    <location>
        <begin position="212"/>
        <end position="276"/>
    </location>
</feature>
<evidence type="ECO:0000256" key="4">
    <source>
        <dbReference type="ARBA" id="ARBA00023136"/>
    </source>
</evidence>
<dbReference type="PANTHER" id="PTHR15948:SF0">
    <property type="entry name" value="GOLGI PH REGULATOR A-RELATED"/>
    <property type="match status" value="1"/>
</dbReference>
<proteinExistence type="predicted"/>
<feature type="transmembrane region" description="Helical" evidence="5">
    <location>
        <begin position="178"/>
        <end position="200"/>
    </location>
</feature>